<keyword evidence="3" id="KW-0547">Nucleotide-binding</keyword>
<dbReference type="RefSeq" id="WP_138325894.1">
    <property type="nucleotide sequence ID" value="NZ_VCDI01000003.1"/>
</dbReference>
<sequence length="605" mass="63072">MSTKRTAATRSWTRTQSRLGRQQARPAILAGLCGCIASLLQAWCVALILAAGLSGAGQHRLLLEALAGFVAAALARAALQAAGEILASRAGIAARRRLRGEALQGMIQAGPALLRDRHSGAIAALLVDRIEAVDGFFARWLPSATLAMAAPALVLAVAWLVQPYAALVLFCCGLAVPVMQAVFGIGAAAASRRQFQALSRLQVTFVDRVRGIATLVLAGRTEDEAQRLAIAAAELRRRTMRVLRVAFLSSAGLDCALAVALVAIALHDGGRLLHAAVSPAPGSAPSLSVNRALFVLLLVPEFFAPLRSFALAYQDRMQAGACAEALAWLPQAASSAPPDSPARPVAVAGVTVTLQDVRYGWSEARGRVLDGLSFSAAPGETVLLSGPSGAGKSTVIELLLGFIEPQAGRILIDGIDLREMAPAQRAGMIGWIGQNPMLFAGSLRENILFGRPDADTAALQRALAVAALDDLVAALPDGLETRIGEGGYGVSGGQAQRVAIARAALHGAPLLLLDEPTAHLDPDTERSILASLRELARDRTVVMATHALEAQSLAGRRIELRPAEHAAPPEAADAIPPMPRPLPAMVEPQPAMANPLAATVDRGVV</sequence>
<evidence type="ECO:0000256" key="7">
    <source>
        <dbReference type="SAM" id="Phobius"/>
    </source>
</evidence>
<evidence type="ECO:0000256" key="6">
    <source>
        <dbReference type="ARBA" id="ARBA00023136"/>
    </source>
</evidence>
<dbReference type="Gene3D" id="3.40.50.300">
    <property type="entry name" value="P-loop containing nucleotide triphosphate hydrolases"/>
    <property type="match status" value="1"/>
</dbReference>
<reference evidence="10 11" key="1">
    <citation type="submission" date="2019-05" db="EMBL/GenBank/DDBJ databases">
        <authorList>
            <person name="Pankratov T."/>
            <person name="Grouzdev D."/>
        </authorList>
    </citation>
    <scope>NUCLEOTIDE SEQUENCE [LARGE SCALE GENOMIC DNA]</scope>
    <source>
        <strain evidence="10 11">KEBCLARHB70R</strain>
    </source>
</reference>
<dbReference type="OrthoDB" id="5288404at2"/>
<keyword evidence="4" id="KW-0067">ATP-binding</keyword>
<feature type="transmembrane region" description="Helical" evidence="7">
    <location>
        <begin position="245"/>
        <end position="267"/>
    </location>
</feature>
<feature type="transmembrane region" description="Helical" evidence="7">
    <location>
        <begin position="167"/>
        <end position="190"/>
    </location>
</feature>
<evidence type="ECO:0000256" key="4">
    <source>
        <dbReference type="ARBA" id="ARBA00022840"/>
    </source>
</evidence>
<dbReference type="PROSITE" id="PS00211">
    <property type="entry name" value="ABC_TRANSPORTER_1"/>
    <property type="match status" value="1"/>
</dbReference>
<evidence type="ECO:0000313" key="11">
    <source>
        <dbReference type="Proteomes" id="UP000305654"/>
    </source>
</evidence>
<dbReference type="PANTHER" id="PTHR24221:SF261">
    <property type="entry name" value="GLUTATHIONE_L-CYSTEINE TRANSPORT SYSTEM ATP-BINDING_PERMEASE PROTEIN CYDD"/>
    <property type="match status" value="1"/>
</dbReference>
<dbReference type="SMART" id="SM00382">
    <property type="entry name" value="AAA"/>
    <property type="match status" value="1"/>
</dbReference>
<dbReference type="GO" id="GO:0005886">
    <property type="term" value="C:plasma membrane"/>
    <property type="evidence" value="ECO:0007669"/>
    <property type="project" value="UniProtKB-SubCell"/>
</dbReference>
<dbReference type="NCBIfam" id="TIGR02857">
    <property type="entry name" value="CydD"/>
    <property type="match status" value="1"/>
</dbReference>
<dbReference type="InterPro" id="IPR011527">
    <property type="entry name" value="ABC1_TM_dom"/>
</dbReference>
<feature type="transmembrane region" description="Helical" evidence="7">
    <location>
        <begin position="27"/>
        <end position="53"/>
    </location>
</feature>
<accession>A0A5R9J4F0</accession>
<feature type="domain" description="ABC transporter" evidence="8">
    <location>
        <begin position="352"/>
        <end position="588"/>
    </location>
</feature>
<dbReference type="CDD" id="cd18584">
    <property type="entry name" value="ABC_6TM_AarD_CydD"/>
    <property type="match status" value="1"/>
</dbReference>
<proteinExistence type="predicted"/>
<dbReference type="InterPro" id="IPR003439">
    <property type="entry name" value="ABC_transporter-like_ATP-bd"/>
</dbReference>
<dbReference type="PROSITE" id="PS50893">
    <property type="entry name" value="ABC_TRANSPORTER_2"/>
    <property type="match status" value="1"/>
</dbReference>
<evidence type="ECO:0000256" key="5">
    <source>
        <dbReference type="ARBA" id="ARBA00022989"/>
    </source>
</evidence>
<evidence type="ECO:0000313" key="10">
    <source>
        <dbReference type="EMBL" id="TLU72432.1"/>
    </source>
</evidence>
<dbReference type="GO" id="GO:0034040">
    <property type="term" value="F:ATPase-coupled lipid transmembrane transporter activity"/>
    <property type="evidence" value="ECO:0007669"/>
    <property type="project" value="TreeGrafter"/>
</dbReference>
<evidence type="ECO:0000256" key="1">
    <source>
        <dbReference type="ARBA" id="ARBA00004651"/>
    </source>
</evidence>
<dbReference type="Gene3D" id="1.20.1560.10">
    <property type="entry name" value="ABC transporter type 1, transmembrane domain"/>
    <property type="match status" value="1"/>
</dbReference>
<dbReference type="CDD" id="cd03228">
    <property type="entry name" value="ABCC_MRP_Like"/>
    <property type="match status" value="1"/>
</dbReference>
<dbReference type="GO" id="GO:0016887">
    <property type="term" value="F:ATP hydrolysis activity"/>
    <property type="evidence" value="ECO:0007669"/>
    <property type="project" value="InterPro"/>
</dbReference>
<dbReference type="InterPro" id="IPR039421">
    <property type="entry name" value="Type_1_exporter"/>
</dbReference>
<evidence type="ECO:0000256" key="3">
    <source>
        <dbReference type="ARBA" id="ARBA00022741"/>
    </source>
</evidence>
<keyword evidence="2 7" id="KW-0812">Transmembrane</keyword>
<dbReference type="PANTHER" id="PTHR24221">
    <property type="entry name" value="ATP-BINDING CASSETTE SUB-FAMILY B"/>
    <property type="match status" value="1"/>
</dbReference>
<dbReference type="Proteomes" id="UP000305654">
    <property type="component" value="Unassembled WGS sequence"/>
</dbReference>
<dbReference type="InterPro" id="IPR036640">
    <property type="entry name" value="ABC1_TM_sf"/>
</dbReference>
<protein>
    <submittedName>
        <fullName evidence="10">Thiol reductant ABC exporter subunit CydD</fullName>
    </submittedName>
</protein>
<keyword evidence="11" id="KW-1185">Reference proteome</keyword>
<dbReference type="InterPro" id="IPR027417">
    <property type="entry name" value="P-loop_NTPase"/>
</dbReference>
<dbReference type="AlphaFoldDB" id="A0A5R9J4F0"/>
<dbReference type="SUPFAM" id="SSF90123">
    <property type="entry name" value="ABC transporter transmembrane region"/>
    <property type="match status" value="1"/>
</dbReference>
<keyword evidence="5 7" id="KW-1133">Transmembrane helix</keyword>
<dbReference type="EMBL" id="VCDI01000003">
    <property type="protein sequence ID" value="TLU72432.1"/>
    <property type="molecule type" value="Genomic_DNA"/>
</dbReference>
<name>A0A5R9J4F0_9PROT</name>
<organism evidence="10 11">
    <name type="scientific">Lichenicoccus roseus</name>
    <dbReference type="NCBI Taxonomy" id="2683649"/>
    <lineage>
        <taxon>Bacteria</taxon>
        <taxon>Pseudomonadati</taxon>
        <taxon>Pseudomonadota</taxon>
        <taxon>Alphaproteobacteria</taxon>
        <taxon>Acetobacterales</taxon>
        <taxon>Acetobacteraceae</taxon>
        <taxon>Lichenicoccus</taxon>
    </lineage>
</organism>
<comment type="caution">
    <text evidence="10">The sequence shown here is derived from an EMBL/GenBank/DDBJ whole genome shotgun (WGS) entry which is preliminary data.</text>
</comment>
<dbReference type="SUPFAM" id="SSF52540">
    <property type="entry name" value="P-loop containing nucleoside triphosphate hydrolases"/>
    <property type="match status" value="1"/>
</dbReference>
<dbReference type="GO" id="GO:0042883">
    <property type="term" value="P:cysteine transport"/>
    <property type="evidence" value="ECO:0007669"/>
    <property type="project" value="InterPro"/>
</dbReference>
<dbReference type="PROSITE" id="PS50929">
    <property type="entry name" value="ABC_TM1F"/>
    <property type="match status" value="1"/>
</dbReference>
<feature type="transmembrane region" description="Helical" evidence="7">
    <location>
        <begin position="65"/>
        <end position="87"/>
    </location>
</feature>
<evidence type="ECO:0000259" key="9">
    <source>
        <dbReference type="PROSITE" id="PS50929"/>
    </source>
</evidence>
<keyword evidence="6 7" id="KW-0472">Membrane</keyword>
<dbReference type="InterPro" id="IPR014216">
    <property type="entry name" value="ABC_transptr_CydD"/>
</dbReference>
<dbReference type="GO" id="GO:0140359">
    <property type="term" value="F:ABC-type transporter activity"/>
    <property type="evidence" value="ECO:0007669"/>
    <property type="project" value="InterPro"/>
</dbReference>
<dbReference type="InterPro" id="IPR017871">
    <property type="entry name" value="ABC_transporter-like_CS"/>
</dbReference>
<dbReference type="Pfam" id="PF00664">
    <property type="entry name" value="ABC_membrane"/>
    <property type="match status" value="1"/>
</dbReference>
<comment type="subcellular location">
    <subcellularLocation>
        <location evidence="1">Cell membrane</location>
        <topology evidence="1">Multi-pass membrane protein</topology>
    </subcellularLocation>
</comment>
<feature type="transmembrane region" description="Helical" evidence="7">
    <location>
        <begin position="140"/>
        <end position="161"/>
    </location>
</feature>
<dbReference type="GO" id="GO:0005524">
    <property type="term" value="F:ATP binding"/>
    <property type="evidence" value="ECO:0007669"/>
    <property type="project" value="UniProtKB-KW"/>
</dbReference>
<feature type="domain" description="ABC transmembrane type-1" evidence="9">
    <location>
        <begin position="27"/>
        <end position="318"/>
    </location>
</feature>
<evidence type="ECO:0000256" key="2">
    <source>
        <dbReference type="ARBA" id="ARBA00022692"/>
    </source>
</evidence>
<evidence type="ECO:0000259" key="8">
    <source>
        <dbReference type="PROSITE" id="PS50893"/>
    </source>
</evidence>
<dbReference type="Pfam" id="PF00005">
    <property type="entry name" value="ABC_tran"/>
    <property type="match status" value="1"/>
</dbReference>
<gene>
    <name evidence="10" type="primary">cydD</name>
    <name evidence="10" type="ORF">FE263_10190</name>
</gene>
<dbReference type="InterPro" id="IPR003593">
    <property type="entry name" value="AAA+_ATPase"/>
</dbReference>